<sequence length="84" mass="9358">MHPGKSQSEHINEFHKLVGDLAVIDTAISDMDQTLILLTYLPSSYDNFVETLLYGRDTMKLEDVVATLNSRELQKMTEAKGDGG</sequence>
<dbReference type="Proteomes" id="UP001151760">
    <property type="component" value="Unassembled WGS sequence"/>
</dbReference>
<protein>
    <recommendedName>
        <fullName evidence="3">Retrovirus-related Pol polyprotein from transposon TNT 1-94</fullName>
    </recommendedName>
</protein>
<feature type="non-terminal residue" evidence="1">
    <location>
        <position position="84"/>
    </location>
</feature>
<organism evidence="1 2">
    <name type="scientific">Tanacetum coccineum</name>
    <dbReference type="NCBI Taxonomy" id="301880"/>
    <lineage>
        <taxon>Eukaryota</taxon>
        <taxon>Viridiplantae</taxon>
        <taxon>Streptophyta</taxon>
        <taxon>Embryophyta</taxon>
        <taxon>Tracheophyta</taxon>
        <taxon>Spermatophyta</taxon>
        <taxon>Magnoliopsida</taxon>
        <taxon>eudicotyledons</taxon>
        <taxon>Gunneridae</taxon>
        <taxon>Pentapetalae</taxon>
        <taxon>asterids</taxon>
        <taxon>campanulids</taxon>
        <taxon>Asterales</taxon>
        <taxon>Asteraceae</taxon>
        <taxon>Asteroideae</taxon>
        <taxon>Anthemideae</taxon>
        <taxon>Anthemidinae</taxon>
        <taxon>Tanacetum</taxon>
    </lineage>
</organism>
<proteinExistence type="predicted"/>
<gene>
    <name evidence="1" type="ORF">Tco_0729934</name>
</gene>
<keyword evidence="2" id="KW-1185">Reference proteome</keyword>
<dbReference type="Pfam" id="PF14223">
    <property type="entry name" value="Retrotran_gag_2"/>
    <property type="match status" value="1"/>
</dbReference>
<evidence type="ECO:0008006" key="3">
    <source>
        <dbReference type="Google" id="ProtNLM"/>
    </source>
</evidence>
<comment type="caution">
    <text evidence="1">The sequence shown here is derived from an EMBL/GenBank/DDBJ whole genome shotgun (WGS) entry which is preliminary data.</text>
</comment>
<evidence type="ECO:0000313" key="1">
    <source>
        <dbReference type="EMBL" id="GJS80053.1"/>
    </source>
</evidence>
<reference evidence="1" key="2">
    <citation type="submission" date="2022-01" db="EMBL/GenBank/DDBJ databases">
        <authorList>
            <person name="Yamashiro T."/>
            <person name="Shiraishi A."/>
            <person name="Satake H."/>
            <person name="Nakayama K."/>
        </authorList>
    </citation>
    <scope>NUCLEOTIDE SEQUENCE</scope>
</reference>
<reference evidence="1" key="1">
    <citation type="journal article" date="2022" name="Int. J. Mol. Sci.">
        <title>Draft Genome of Tanacetum Coccineum: Genomic Comparison of Closely Related Tanacetum-Family Plants.</title>
        <authorList>
            <person name="Yamashiro T."/>
            <person name="Shiraishi A."/>
            <person name="Nakayama K."/>
            <person name="Satake H."/>
        </authorList>
    </citation>
    <scope>NUCLEOTIDE SEQUENCE</scope>
</reference>
<name>A0ABQ4YQC0_9ASTR</name>
<accession>A0ABQ4YQC0</accession>
<evidence type="ECO:0000313" key="2">
    <source>
        <dbReference type="Proteomes" id="UP001151760"/>
    </source>
</evidence>
<dbReference type="EMBL" id="BQNB010010643">
    <property type="protein sequence ID" value="GJS80053.1"/>
    <property type="molecule type" value="Genomic_DNA"/>
</dbReference>